<dbReference type="Proteomes" id="UP000242450">
    <property type="component" value="Chromosome 5"/>
</dbReference>
<dbReference type="SUPFAM" id="SSF143113">
    <property type="entry name" value="NAP-like"/>
    <property type="match status" value="1"/>
</dbReference>
<organism evidence="1 2">
    <name type="scientific">Cervus elaphus hippelaphus</name>
    <name type="common">European red deer</name>
    <dbReference type="NCBI Taxonomy" id="46360"/>
    <lineage>
        <taxon>Eukaryota</taxon>
        <taxon>Metazoa</taxon>
        <taxon>Chordata</taxon>
        <taxon>Craniata</taxon>
        <taxon>Vertebrata</taxon>
        <taxon>Euteleostomi</taxon>
        <taxon>Mammalia</taxon>
        <taxon>Eutheria</taxon>
        <taxon>Laurasiatheria</taxon>
        <taxon>Artiodactyla</taxon>
        <taxon>Ruminantia</taxon>
        <taxon>Pecora</taxon>
        <taxon>Cervidae</taxon>
        <taxon>Cervinae</taxon>
        <taxon>Cervus</taxon>
    </lineage>
</organism>
<reference evidence="1 2" key="1">
    <citation type="journal article" date="2018" name="Mol. Genet. Genomics">
        <title>The red deer Cervus elaphus genome CerEla1.0: sequencing, annotating, genes, and chromosomes.</title>
        <authorList>
            <person name="Bana N.A."/>
            <person name="Nyiri A."/>
            <person name="Nagy J."/>
            <person name="Frank K."/>
            <person name="Nagy T."/>
            <person name="Steger V."/>
            <person name="Schiller M."/>
            <person name="Lakatos P."/>
            <person name="Sugar L."/>
            <person name="Horn P."/>
            <person name="Barta E."/>
            <person name="Orosz L."/>
        </authorList>
    </citation>
    <scope>NUCLEOTIDE SEQUENCE [LARGE SCALE GENOMIC DNA]</scope>
    <source>
        <strain evidence="1">Hungarian</strain>
    </source>
</reference>
<dbReference type="EMBL" id="MKHE01000005">
    <property type="protein sequence ID" value="OWK15439.1"/>
    <property type="molecule type" value="Genomic_DNA"/>
</dbReference>
<comment type="caution">
    <text evidence="1">The sequence shown here is derived from an EMBL/GenBank/DDBJ whole genome shotgun (WGS) entry which is preliminary data.</text>
</comment>
<evidence type="ECO:0000313" key="2">
    <source>
        <dbReference type="Proteomes" id="UP000242450"/>
    </source>
</evidence>
<gene>
    <name evidence="1" type="ORF">Celaphus_00000475</name>
</gene>
<dbReference type="AlphaFoldDB" id="A0A212DB21"/>
<feature type="non-terminal residue" evidence="1">
    <location>
        <position position="1"/>
    </location>
</feature>
<dbReference type="InterPro" id="IPR037231">
    <property type="entry name" value="NAP-like_sf"/>
</dbReference>
<proteinExistence type="predicted"/>
<protein>
    <submittedName>
        <fullName evidence="1">Uncharacterized protein</fullName>
    </submittedName>
</protein>
<accession>A0A212DB21</accession>
<keyword evidence="2" id="KW-1185">Reference proteome</keyword>
<sequence length="66" mass="7811">DNRYFWNTVIIKEYYLDIPGKRGFQGGYRAHCSTPVHWFWDFEQGTPSHRLDTKSLNTLNCFSGHT</sequence>
<name>A0A212DB21_CEREH</name>
<evidence type="ECO:0000313" key="1">
    <source>
        <dbReference type="EMBL" id="OWK15439.1"/>
    </source>
</evidence>
<dbReference type="OrthoDB" id="9716369at2759"/>